<evidence type="ECO:0000256" key="4">
    <source>
        <dbReference type="ARBA" id="ARBA00047645"/>
    </source>
</evidence>
<dbReference type="InterPro" id="IPR017968">
    <property type="entry name" value="Acylphosphatase_CS"/>
</dbReference>
<dbReference type="AlphaFoldDB" id="A0AAV1IA82"/>
<evidence type="ECO:0000259" key="8">
    <source>
        <dbReference type="PROSITE" id="PS51160"/>
    </source>
</evidence>
<feature type="domain" description="Acylphosphatase-like" evidence="8">
    <location>
        <begin position="5"/>
        <end position="95"/>
    </location>
</feature>
<evidence type="ECO:0000256" key="1">
    <source>
        <dbReference type="ARBA" id="ARBA00005614"/>
    </source>
</evidence>
<dbReference type="PROSITE" id="PS00151">
    <property type="entry name" value="ACYLPHOSPHATASE_2"/>
    <property type="match status" value="1"/>
</dbReference>
<comment type="caution">
    <text evidence="9">The sequence shown here is derived from an EMBL/GenBank/DDBJ whole genome shotgun (WGS) entry which is preliminary data.</text>
</comment>
<dbReference type="PRINTS" id="PR00112">
    <property type="entry name" value="ACYLPHPHTASE"/>
</dbReference>
<dbReference type="EC" id="3.6.1.7" evidence="2 5"/>
<dbReference type="InterPro" id="IPR036046">
    <property type="entry name" value="Acylphosphatase-like_dom_sf"/>
</dbReference>
<dbReference type="InterPro" id="IPR001792">
    <property type="entry name" value="Acylphosphatase-like_dom"/>
</dbReference>
<dbReference type="FunFam" id="3.30.70.100:FF:000011">
    <property type="entry name" value="Acylphosphatase"/>
    <property type="match status" value="1"/>
</dbReference>
<reference evidence="9 10" key="1">
    <citation type="submission" date="2023-10" db="EMBL/GenBank/DDBJ databases">
        <authorList>
            <person name="Maclean D."/>
            <person name="Macfadyen A."/>
        </authorList>
    </citation>
    <scope>NUCLEOTIDE SEQUENCE [LARGE SCALE GENOMIC DNA]</scope>
</reference>
<dbReference type="SUPFAM" id="SSF54975">
    <property type="entry name" value="Acylphosphatase/BLUF domain-like"/>
    <property type="match status" value="1"/>
</dbReference>
<gene>
    <name evidence="9" type="ORF">CVIRNUC_007210</name>
</gene>
<evidence type="ECO:0000313" key="10">
    <source>
        <dbReference type="Proteomes" id="UP001314263"/>
    </source>
</evidence>
<proteinExistence type="inferred from homology"/>
<keyword evidence="3 5" id="KW-0378">Hydrolase</keyword>
<dbReference type="EMBL" id="CAUYUE010000009">
    <property type="protein sequence ID" value="CAK0784007.1"/>
    <property type="molecule type" value="Genomic_DNA"/>
</dbReference>
<evidence type="ECO:0000256" key="6">
    <source>
        <dbReference type="RuleBase" id="RU000553"/>
    </source>
</evidence>
<dbReference type="Proteomes" id="UP001314263">
    <property type="component" value="Unassembled WGS sequence"/>
</dbReference>
<dbReference type="PANTHER" id="PTHR10029">
    <property type="entry name" value="ACYLPHOSPHATASE"/>
    <property type="match status" value="1"/>
</dbReference>
<comment type="catalytic activity">
    <reaction evidence="4 5 6">
        <text>an acyl phosphate + H2O = a carboxylate + phosphate + H(+)</text>
        <dbReference type="Rhea" id="RHEA:14965"/>
        <dbReference type="ChEBI" id="CHEBI:15377"/>
        <dbReference type="ChEBI" id="CHEBI:15378"/>
        <dbReference type="ChEBI" id="CHEBI:29067"/>
        <dbReference type="ChEBI" id="CHEBI:43474"/>
        <dbReference type="ChEBI" id="CHEBI:59918"/>
        <dbReference type="EC" id="3.6.1.7"/>
    </reaction>
</comment>
<sequence length="95" mass="10561">MALGSFKYEVFGKVQGVFFRATTAEEAQNLGLVGWVMNSPSGSVKGEAQGDEEKLANLKMFLQHKGSPGSRIDRCDITDEKGLENLTYDKFEVRR</sequence>
<dbReference type="Pfam" id="PF00708">
    <property type="entry name" value="Acylphosphatase"/>
    <property type="match status" value="1"/>
</dbReference>
<dbReference type="GO" id="GO:0003998">
    <property type="term" value="F:acylphosphatase activity"/>
    <property type="evidence" value="ECO:0007669"/>
    <property type="project" value="UniProtKB-EC"/>
</dbReference>
<feature type="active site" evidence="5">
    <location>
        <position position="20"/>
    </location>
</feature>
<evidence type="ECO:0000256" key="2">
    <source>
        <dbReference type="ARBA" id="ARBA00012150"/>
    </source>
</evidence>
<evidence type="ECO:0000256" key="7">
    <source>
        <dbReference type="RuleBase" id="RU004168"/>
    </source>
</evidence>
<feature type="active site" evidence="5">
    <location>
        <position position="38"/>
    </location>
</feature>
<dbReference type="InterPro" id="IPR020456">
    <property type="entry name" value="Acylphosphatase"/>
</dbReference>
<organism evidence="9 10">
    <name type="scientific">Coccomyxa viridis</name>
    <dbReference type="NCBI Taxonomy" id="1274662"/>
    <lineage>
        <taxon>Eukaryota</taxon>
        <taxon>Viridiplantae</taxon>
        <taxon>Chlorophyta</taxon>
        <taxon>core chlorophytes</taxon>
        <taxon>Trebouxiophyceae</taxon>
        <taxon>Trebouxiophyceae incertae sedis</taxon>
        <taxon>Coccomyxaceae</taxon>
        <taxon>Coccomyxa</taxon>
    </lineage>
</organism>
<comment type="similarity">
    <text evidence="1 7">Belongs to the acylphosphatase family.</text>
</comment>
<evidence type="ECO:0000313" key="9">
    <source>
        <dbReference type="EMBL" id="CAK0784007.1"/>
    </source>
</evidence>
<dbReference type="PROSITE" id="PS51160">
    <property type="entry name" value="ACYLPHOSPHATASE_3"/>
    <property type="match status" value="1"/>
</dbReference>
<evidence type="ECO:0000256" key="3">
    <source>
        <dbReference type="ARBA" id="ARBA00022801"/>
    </source>
</evidence>
<dbReference type="Gene3D" id="3.30.70.100">
    <property type="match status" value="1"/>
</dbReference>
<keyword evidence="10" id="KW-1185">Reference proteome</keyword>
<dbReference type="PANTHER" id="PTHR10029:SF3">
    <property type="entry name" value="ACYLPHOSPHATASE-RELATED"/>
    <property type="match status" value="1"/>
</dbReference>
<name>A0AAV1IA82_9CHLO</name>
<evidence type="ECO:0000256" key="5">
    <source>
        <dbReference type="PROSITE-ProRule" id="PRU00520"/>
    </source>
</evidence>
<accession>A0AAV1IA82</accession>
<dbReference type="PROSITE" id="PS00150">
    <property type="entry name" value="ACYLPHOSPHATASE_1"/>
    <property type="match status" value="1"/>
</dbReference>
<protein>
    <recommendedName>
        <fullName evidence="2 5">Acylphosphatase</fullName>
        <ecNumber evidence="2 5">3.6.1.7</ecNumber>
    </recommendedName>
</protein>